<dbReference type="PANTHER" id="PTHR33375:SF1">
    <property type="entry name" value="CHROMOSOME-PARTITIONING PROTEIN PARB-RELATED"/>
    <property type="match status" value="1"/>
</dbReference>
<dbReference type="InterPro" id="IPR003115">
    <property type="entry name" value="ParB_N"/>
</dbReference>
<evidence type="ECO:0000313" key="3">
    <source>
        <dbReference type="Proteomes" id="UP000011744"/>
    </source>
</evidence>
<dbReference type="GO" id="GO:0007059">
    <property type="term" value="P:chromosome segregation"/>
    <property type="evidence" value="ECO:0007669"/>
    <property type="project" value="TreeGrafter"/>
</dbReference>
<gene>
    <name evidence="2" type="ORF">H261_05334</name>
</gene>
<dbReference type="EMBL" id="AONQ01000010">
    <property type="protein sequence ID" value="EME70982.1"/>
    <property type="molecule type" value="Genomic_DNA"/>
</dbReference>
<dbReference type="PATRIC" id="fig|1244869.3.peg.1073"/>
<dbReference type="Gene3D" id="1.10.10.2830">
    <property type="match status" value="1"/>
</dbReference>
<dbReference type="SMART" id="SM00470">
    <property type="entry name" value="ParB"/>
    <property type="match status" value="1"/>
</dbReference>
<dbReference type="STRING" id="1244869.H261_05334"/>
<dbReference type="SUPFAM" id="SSF109709">
    <property type="entry name" value="KorB DNA-binding domain-like"/>
    <property type="match status" value="1"/>
</dbReference>
<dbReference type="OrthoDB" id="248048at2"/>
<accession>M2ZUD0</accession>
<dbReference type="InterPro" id="IPR050336">
    <property type="entry name" value="Chromosome_partition/occlusion"/>
</dbReference>
<protein>
    <submittedName>
        <fullName evidence="2">Plasmid partitioning protein</fullName>
    </submittedName>
</protein>
<dbReference type="PANTHER" id="PTHR33375">
    <property type="entry name" value="CHROMOSOME-PARTITIONING PROTEIN PARB-RELATED"/>
    <property type="match status" value="1"/>
</dbReference>
<dbReference type="AlphaFoldDB" id="M2ZUD0"/>
<comment type="caution">
    <text evidence="2">The sequence shown here is derived from an EMBL/GenBank/DDBJ whole genome shotgun (WGS) entry which is preliminary data.</text>
</comment>
<dbReference type="Pfam" id="PF07506">
    <property type="entry name" value="RepB"/>
    <property type="match status" value="1"/>
</dbReference>
<dbReference type="Gene3D" id="3.90.1530.30">
    <property type="match status" value="1"/>
</dbReference>
<dbReference type="Proteomes" id="UP000011744">
    <property type="component" value="Unassembled WGS sequence"/>
</dbReference>
<reference evidence="2 3" key="1">
    <citation type="journal article" date="2014" name="Genome Announc.">
        <title>Draft Genome Sequence of Magnetospirillum sp. Strain SO-1, a Freshwater Magnetotactic Bacterium Isolated from the Ol'khovka River, Russia.</title>
        <authorList>
            <person name="Grouzdev D.S."/>
            <person name="Dziuba M.V."/>
            <person name="Sukhacheva M.S."/>
            <person name="Mardanov A.V."/>
            <person name="Beletskiy A.V."/>
            <person name="Kuznetsov B.B."/>
            <person name="Skryabin K.G."/>
        </authorList>
    </citation>
    <scope>NUCLEOTIDE SEQUENCE [LARGE SCALE GENOMIC DNA]</scope>
    <source>
        <strain evidence="2 3">SO-1</strain>
    </source>
</reference>
<sequence>MNEDANQQIHMIPVDAITVLNPRVRNKRIFQELVTSIANLGLKKPITVSLRGDGSGYDLVCGQGRLEAFLALGQKKIPAVVVQATKDDCFVMSLVENLARRHHTPLELLGEIGSLKERGYSISEIAAKTGFSNEYIYALCFLLDHGEKRLLAAIERGVMPYSIAMEIARAKDADVQQALAEAYENRSLPGNQLVAIRRIIEQRNLSGKRMQSTGGNRSKKQVTADALVRAYRKETDRQKLLVKKATLTQSRLIFVVNALRRLLDDEHFVTLLRAESLHTIPRPLAERLGGSGG</sequence>
<keyword evidence="3" id="KW-1185">Reference proteome</keyword>
<dbReference type="eggNOG" id="COG1475">
    <property type="taxonomic scope" value="Bacteria"/>
</dbReference>
<dbReference type="Pfam" id="PF02195">
    <property type="entry name" value="ParB_N"/>
    <property type="match status" value="1"/>
</dbReference>
<dbReference type="InterPro" id="IPR011111">
    <property type="entry name" value="Plasmid_RepB"/>
</dbReference>
<dbReference type="GO" id="GO:0005694">
    <property type="term" value="C:chromosome"/>
    <property type="evidence" value="ECO:0007669"/>
    <property type="project" value="TreeGrafter"/>
</dbReference>
<dbReference type="InterPro" id="IPR036086">
    <property type="entry name" value="ParB/Sulfiredoxin_sf"/>
</dbReference>
<organism evidence="2 3">
    <name type="scientific">Paramagnetospirillum caucaseum</name>
    <dbReference type="NCBI Taxonomy" id="1244869"/>
    <lineage>
        <taxon>Bacteria</taxon>
        <taxon>Pseudomonadati</taxon>
        <taxon>Pseudomonadota</taxon>
        <taxon>Alphaproteobacteria</taxon>
        <taxon>Rhodospirillales</taxon>
        <taxon>Magnetospirillaceae</taxon>
        <taxon>Paramagnetospirillum</taxon>
    </lineage>
</organism>
<dbReference type="SUPFAM" id="SSF110849">
    <property type="entry name" value="ParB/Sulfiredoxin"/>
    <property type="match status" value="1"/>
</dbReference>
<name>M2ZUD0_9PROT</name>
<evidence type="ECO:0000259" key="1">
    <source>
        <dbReference type="SMART" id="SM00470"/>
    </source>
</evidence>
<dbReference type="RefSeq" id="WP_008615149.1">
    <property type="nucleotide sequence ID" value="NZ_AONQ01000010.1"/>
</dbReference>
<proteinExistence type="predicted"/>
<evidence type="ECO:0000313" key="2">
    <source>
        <dbReference type="EMBL" id="EME70982.1"/>
    </source>
</evidence>
<feature type="domain" description="ParB-like N-terminal" evidence="1">
    <location>
        <begin position="10"/>
        <end position="98"/>
    </location>
</feature>
<dbReference type="CDD" id="cd16411">
    <property type="entry name" value="ParB_N_like"/>
    <property type="match status" value="1"/>
</dbReference>